<organism evidence="2 3">
    <name type="scientific">Rhodopseudomonas palustris</name>
    <dbReference type="NCBI Taxonomy" id="1076"/>
    <lineage>
        <taxon>Bacteria</taxon>
        <taxon>Pseudomonadati</taxon>
        <taxon>Pseudomonadota</taxon>
        <taxon>Alphaproteobacteria</taxon>
        <taxon>Hyphomicrobiales</taxon>
        <taxon>Nitrobacteraceae</taxon>
        <taxon>Rhodopseudomonas</taxon>
    </lineage>
</organism>
<proteinExistence type="inferred from homology"/>
<dbReference type="Pfam" id="PF00480">
    <property type="entry name" value="ROK"/>
    <property type="match status" value="1"/>
</dbReference>
<gene>
    <name evidence="2" type="ORF">OO17_22420</name>
</gene>
<dbReference type="InterPro" id="IPR043129">
    <property type="entry name" value="ATPase_NBD"/>
</dbReference>
<comment type="similarity">
    <text evidence="1">Belongs to the ROK (NagC/XylR) family.</text>
</comment>
<dbReference type="Proteomes" id="UP000032515">
    <property type="component" value="Unassembled WGS sequence"/>
</dbReference>
<reference evidence="2 3" key="1">
    <citation type="submission" date="2014-11" db="EMBL/GenBank/DDBJ databases">
        <title>Genomics and ecophysiology of heterotrophic nitrogen fixing bacteria isolated from estuarine surface water.</title>
        <authorList>
            <person name="Bentzon-Tilia M."/>
            <person name="Severin I."/>
            <person name="Hansen L.H."/>
            <person name="Riemann L."/>
        </authorList>
    </citation>
    <scope>NUCLEOTIDE SEQUENCE [LARGE SCALE GENOMIC DNA]</scope>
    <source>
        <strain evidence="2 3">BAL398</strain>
    </source>
</reference>
<protein>
    <recommendedName>
        <fullName evidence="4">ROK family protein</fullName>
    </recommendedName>
</protein>
<dbReference type="PANTHER" id="PTHR18964:SF149">
    <property type="entry name" value="BIFUNCTIONAL UDP-N-ACETYLGLUCOSAMINE 2-EPIMERASE_N-ACETYLMANNOSAMINE KINASE"/>
    <property type="match status" value="1"/>
</dbReference>
<dbReference type="InterPro" id="IPR000600">
    <property type="entry name" value="ROK"/>
</dbReference>
<dbReference type="AlphaFoldDB" id="A0A0D7EH45"/>
<dbReference type="RefSeq" id="WP_044415807.1">
    <property type="nucleotide sequence ID" value="NZ_JXXE01000489.1"/>
</dbReference>
<dbReference type="OrthoDB" id="49685at2"/>
<evidence type="ECO:0000256" key="1">
    <source>
        <dbReference type="ARBA" id="ARBA00006479"/>
    </source>
</evidence>
<dbReference type="Gene3D" id="3.30.420.40">
    <property type="match status" value="2"/>
</dbReference>
<sequence length="294" mass="29861">MTEAIFAVDLGATWLRSALVDPARRLAMKAVAATPDRAADACAIIDAAWRRAGCPRAVALASAPELTADAMVRRWPNRRAYEGGSLLSTTIRDAAVVAMVDDAAAAAIAAHPFERRDAGPTICISIGSGIGGGAVIDGVPLTGANGAAMDLGHMPVPSATGLRCSCGRVGCLQAAASGFALRDLVAASPDALLQSPDVASALQRASAALGEAIVIVNAVFDPARIAIAGGLGLSPLFDQIEAELIARHITVSIARHRCGDDAGLVGAAIGFGLNRTAPGRVGHDNQERVVSHAD</sequence>
<evidence type="ECO:0000313" key="2">
    <source>
        <dbReference type="EMBL" id="KIZ38837.1"/>
    </source>
</evidence>
<name>A0A0D7EH45_RHOPL</name>
<dbReference type="PATRIC" id="fig|1076.23.peg.5344"/>
<dbReference type="SUPFAM" id="SSF53067">
    <property type="entry name" value="Actin-like ATPase domain"/>
    <property type="match status" value="1"/>
</dbReference>
<dbReference type="EMBL" id="JXXE01000489">
    <property type="protein sequence ID" value="KIZ38837.1"/>
    <property type="molecule type" value="Genomic_DNA"/>
</dbReference>
<accession>A0A0D7EH45</accession>
<evidence type="ECO:0000313" key="3">
    <source>
        <dbReference type="Proteomes" id="UP000032515"/>
    </source>
</evidence>
<evidence type="ECO:0008006" key="4">
    <source>
        <dbReference type="Google" id="ProtNLM"/>
    </source>
</evidence>
<comment type="caution">
    <text evidence="2">The sequence shown here is derived from an EMBL/GenBank/DDBJ whole genome shotgun (WGS) entry which is preliminary data.</text>
</comment>
<dbReference type="PANTHER" id="PTHR18964">
    <property type="entry name" value="ROK (REPRESSOR, ORF, KINASE) FAMILY"/>
    <property type="match status" value="1"/>
</dbReference>